<keyword evidence="2" id="KW-1185">Reference proteome</keyword>
<organism evidence="1 2">
    <name type="scientific">Muraenolepis orangiensis</name>
    <name type="common">Patagonian moray cod</name>
    <dbReference type="NCBI Taxonomy" id="630683"/>
    <lineage>
        <taxon>Eukaryota</taxon>
        <taxon>Metazoa</taxon>
        <taxon>Chordata</taxon>
        <taxon>Craniata</taxon>
        <taxon>Vertebrata</taxon>
        <taxon>Euteleostomi</taxon>
        <taxon>Actinopterygii</taxon>
        <taxon>Neopterygii</taxon>
        <taxon>Teleostei</taxon>
        <taxon>Neoteleostei</taxon>
        <taxon>Acanthomorphata</taxon>
        <taxon>Zeiogadaria</taxon>
        <taxon>Gadariae</taxon>
        <taxon>Gadiformes</taxon>
        <taxon>Muraenolepidoidei</taxon>
        <taxon>Muraenolepididae</taxon>
        <taxon>Muraenolepis</taxon>
    </lineage>
</organism>
<accession>A0A9Q0IEA5</accession>
<dbReference type="Proteomes" id="UP001148018">
    <property type="component" value="Unassembled WGS sequence"/>
</dbReference>
<evidence type="ECO:0000313" key="2">
    <source>
        <dbReference type="Proteomes" id="UP001148018"/>
    </source>
</evidence>
<sequence>MLWMEWRMLVDSLRRRKRMLLCSFWFLLLFAAGGLVLFIHLQDLYEMVPQEAPGTAKATLVITGNHLIHLKGREGDAVLC</sequence>
<gene>
    <name evidence="1" type="ORF">NHX12_006150</name>
</gene>
<proteinExistence type="predicted"/>
<name>A0A9Q0IEA5_9TELE</name>
<dbReference type="AlphaFoldDB" id="A0A9Q0IEA5"/>
<protein>
    <submittedName>
        <fullName evidence="1">Uncharacterized protein</fullName>
    </submittedName>
</protein>
<evidence type="ECO:0000313" key="1">
    <source>
        <dbReference type="EMBL" id="KAJ3593816.1"/>
    </source>
</evidence>
<reference evidence="1" key="1">
    <citation type="submission" date="2022-07" db="EMBL/GenBank/DDBJ databases">
        <title>Chromosome-level genome of Muraenolepis orangiensis.</title>
        <authorList>
            <person name="Kim J."/>
        </authorList>
    </citation>
    <scope>NUCLEOTIDE SEQUENCE</scope>
    <source>
        <strain evidence="1">KU_S4_2022</strain>
        <tissue evidence="1">Muscle</tissue>
    </source>
</reference>
<dbReference type="EMBL" id="JANIIK010000112">
    <property type="protein sequence ID" value="KAJ3593816.1"/>
    <property type="molecule type" value="Genomic_DNA"/>
</dbReference>
<comment type="caution">
    <text evidence="1">The sequence shown here is derived from an EMBL/GenBank/DDBJ whole genome shotgun (WGS) entry which is preliminary data.</text>
</comment>